<reference evidence="2 3" key="1">
    <citation type="submission" date="2013-11" db="EMBL/GenBank/DDBJ databases">
        <title>Opisthorchis viverrini - life in the bile duct.</title>
        <authorList>
            <person name="Young N.D."/>
            <person name="Nagarajan N."/>
            <person name="Lin S.J."/>
            <person name="Korhonen P.K."/>
            <person name="Jex A.R."/>
            <person name="Hall R.S."/>
            <person name="Safavi-Hemami H."/>
            <person name="Kaewkong W."/>
            <person name="Bertrand D."/>
            <person name="Gao S."/>
            <person name="Seet Q."/>
            <person name="Wongkham S."/>
            <person name="Teh B.T."/>
            <person name="Wongkham C."/>
            <person name="Intapan P.M."/>
            <person name="Maleewong W."/>
            <person name="Yang X."/>
            <person name="Hu M."/>
            <person name="Wang Z."/>
            <person name="Hofmann A."/>
            <person name="Sternberg P.W."/>
            <person name="Tan P."/>
            <person name="Wang J."/>
            <person name="Gasser R.B."/>
        </authorList>
    </citation>
    <scope>NUCLEOTIDE SEQUENCE [LARGE SCALE GENOMIC DNA]</scope>
</reference>
<evidence type="ECO:0000256" key="1">
    <source>
        <dbReference type="SAM" id="MobiDB-lite"/>
    </source>
</evidence>
<dbReference type="GeneID" id="20327777"/>
<feature type="region of interest" description="Disordered" evidence="1">
    <location>
        <begin position="145"/>
        <end position="211"/>
    </location>
</feature>
<organism evidence="2 3">
    <name type="scientific">Opisthorchis viverrini</name>
    <name type="common">Southeast Asian liver fluke</name>
    <dbReference type="NCBI Taxonomy" id="6198"/>
    <lineage>
        <taxon>Eukaryota</taxon>
        <taxon>Metazoa</taxon>
        <taxon>Spiralia</taxon>
        <taxon>Lophotrochozoa</taxon>
        <taxon>Platyhelminthes</taxon>
        <taxon>Trematoda</taxon>
        <taxon>Digenea</taxon>
        <taxon>Opisthorchiida</taxon>
        <taxon>Opisthorchiata</taxon>
        <taxon>Opisthorchiidae</taxon>
        <taxon>Opisthorchis</taxon>
    </lineage>
</organism>
<dbReference type="AlphaFoldDB" id="A0A074ZR47"/>
<dbReference type="EMBL" id="KL596702">
    <property type="protein sequence ID" value="KER28287.1"/>
    <property type="molecule type" value="Genomic_DNA"/>
</dbReference>
<evidence type="ECO:0000313" key="3">
    <source>
        <dbReference type="Proteomes" id="UP000054324"/>
    </source>
</evidence>
<keyword evidence="3" id="KW-1185">Reference proteome</keyword>
<evidence type="ECO:0000313" key="2">
    <source>
        <dbReference type="EMBL" id="KER28287.1"/>
    </source>
</evidence>
<feature type="compositionally biased region" description="Polar residues" evidence="1">
    <location>
        <begin position="85"/>
        <end position="96"/>
    </location>
</feature>
<name>A0A074ZR47_OPIVI</name>
<feature type="region of interest" description="Disordered" evidence="1">
    <location>
        <begin position="77"/>
        <end position="96"/>
    </location>
</feature>
<accession>A0A074ZR47</accession>
<feature type="compositionally biased region" description="Basic and acidic residues" evidence="1">
    <location>
        <begin position="145"/>
        <end position="159"/>
    </location>
</feature>
<sequence>MGLVNSRSAVSEDLLTPFFQNDTELTRNGNILTNALLHLGSRDGSVKGVKSVKYIKMPRDDVDQSAESVHISNASVEHHARDMTSTHTAAEQLSKTTYPRMNGGLEYGAVHRDSIPSCSRSRAHQKCPTVLIERVWRRLMPCHRRGDQSKPLRLQRSDSSDVSSLPREAHPSSKPRSSENCLDRVSTLQPSNHHSHPTYGSVHRSPAPHHSNLQTQLHSELAQYIESMNELSSLKTQLGTISRLIASETPQLPTHLQTAMFPSKSVQTEHQQ</sequence>
<feature type="compositionally biased region" description="Polar residues" evidence="1">
    <location>
        <begin position="174"/>
        <end position="192"/>
    </location>
</feature>
<dbReference type="KEGG" id="ovi:T265_13610"/>
<dbReference type="CTD" id="20327777"/>
<dbReference type="RefSeq" id="XP_009167961.1">
    <property type="nucleotide sequence ID" value="XM_009169697.1"/>
</dbReference>
<dbReference type="Proteomes" id="UP000054324">
    <property type="component" value="Unassembled WGS sequence"/>
</dbReference>
<feature type="non-terminal residue" evidence="2">
    <location>
        <position position="272"/>
    </location>
</feature>
<proteinExistence type="predicted"/>
<gene>
    <name evidence="2" type="ORF">T265_13610</name>
</gene>
<protein>
    <submittedName>
        <fullName evidence="2">Uncharacterized protein</fullName>
    </submittedName>
</protein>
<dbReference type="STRING" id="6198.A0A074ZR47"/>